<evidence type="ECO:0000313" key="2">
    <source>
        <dbReference type="Proteomes" id="UP000653631"/>
    </source>
</evidence>
<dbReference type="EMBL" id="BOLH01000001">
    <property type="protein sequence ID" value="GIC71162.1"/>
    <property type="molecule type" value="Genomic_DNA"/>
</dbReference>
<organism evidence="1 2">
    <name type="scientific">Limosilactobacillus fermentum</name>
    <name type="common">Lactobacillus fermentum</name>
    <dbReference type="NCBI Taxonomy" id="1613"/>
    <lineage>
        <taxon>Bacteria</taxon>
        <taxon>Bacillati</taxon>
        <taxon>Bacillota</taxon>
        <taxon>Bacilli</taxon>
        <taxon>Lactobacillales</taxon>
        <taxon>Lactobacillaceae</taxon>
        <taxon>Limosilactobacillus</taxon>
    </lineage>
</organism>
<reference evidence="1 2" key="1">
    <citation type="submission" date="2021-01" db="EMBL/GenBank/DDBJ databases">
        <title>Development of a method for detection of lactic acid bacteria that cause putrefactive shochu mash.</title>
        <authorList>
            <person name="Takashita H."/>
            <person name="Fujihara E."/>
            <person name="Takayama K."/>
            <person name="Yamamoto H."/>
            <person name="Mizutani M."/>
            <person name="Kajiwara Y."/>
        </authorList>
    </citation>
    <scope>NUCLEOTIDE SEQUENCE [LARGE SCALE GENOMIC DNA]</scope>
    <source>
        <strain evidence="1 2">01-B1</strain>
    </source>
</reference>
<comment type="caution">
    <text evidence="1">The sequence shown here is derived from an EMBL/GenBank/DDBJ whole genome shotgun (WGS) entry which is preliminary data.</text>
</comment>
<protein>
    <submittedName>
        <fullName evidence="1">Uncharacterized protein</fullName>
    </submittedName>
</protein>
<accession>A0ABD0AJQ5</accession>
<evidence type="ECO:0000313" key="1">
    <source>
        <dbReference type="EMBL" id="GIC71162.1"/>
    </source>
</evidence>
<proteinExistence type="predicted"/>
<dbReference type="AlphaFoldDB" id="A0ABD0AJQ5"/>
<dbReference type="Proteomes" id="UP000653631">
    <property type="component" value="Unassembled WGS sequence"/>
</dbReference>
<sequence>MGGSHEADIFQLLVVVIQGDGVHPLASLASVSSNQKVFVHDSHSFVSFITNNSSHRFNTLGETSCHNLTS</sequence>
<name>A0ABD0AJQ5_LIMFE</name>
<gene>
    <name evidence="1" type="ORF">LF01B1_01770</name>
</gene>